<evidence type="ECO:0000256" key="5">
    <source>
        <dbReference type="ARBA" id="ARBA00022692"/>
    </source>
</evidence>
<dbReference type="GO" id="GO:0015288">
    <property type="term" value="F:porin activity"/>
    <property type="evidence" value="ECO:0007669"/>
    <property type="project" value="UniProtKB-KW"/>
</dbReference>
<dbReference type="InterPro" id="IPR050298">
    <property type="entry name" value="Gram-neg_bact_OMP"/>
</dbReference>
<dbReference type="GO" id="GO:0009279">
    <property type="term" value="C:cell outer membrane"/>
    <property type="evidence" value="ECO:0007669"/>
    <property type="project" value="UniProtKB-SubCell"/>
</dbReference>
<evidence type="ECO:0000256" key="8">
    <source>
        <dbReference type="ARBA" id="ARBA00023114"/>
    </source>
</evidence>
<sequence>MNRFASSATAAAVLALGAAAAHAQSSVTVFGTVDVGVSHVRSDTGSRTGLSHSGANISRFGFRGVEDLGGGMSASFWLEAGFSPDTGEVNAGFNRRATVSLNGRWGELRLGRDDSATFLNTLIFDPFLTNGVGGTNAFVMNGAPTIQISNAVSYFLPPNLGGFYGQVQHAFSERLNTDPTVAGEYNGARFGWRQGGFHASASAAKLQGLTQAQDQRFRNVGLSYDFGVAQPMLLWASHKRGDLEVRGLQLGVKVPVGAGEIRASVARYDTRGNNSNADWNKVALGYGHNLSRRTQLYATVARVNNAEGALKAIGVQGLAAPTNVPGGKSTGYEVGMRHFF</sequence>
<evidence type="ECO:0000313" key="14">
    <source>
        <dbReference type="Proteomes" id="UP001212602"/>
    </source>
</evidence>
<dbReference type="PANTHER" id="PTHR34501">
    <property type="entry name" value="PROTEIN YDDL-RELATED"/>
    <property type="match status" value="1"/>
</dbReference>
<evidence type="ECO:0000256" key="1">
    <source>
        <dbReference type="ARBA" id="ARBA00004571"/>
    </source>
</evidence>
<dbReference type="CDD" id="cd00342">
    <property type="entry name" value="gram_neg_porins"/>
    <property type="match status" value="1"/>
</dbReference>
<proteinExistence type="predicted"/>
<dbReference type="Proteomes" id="UP001212602">
    <property type="component" value="Unassembled WGS sequence"/>
</dbReference>
<comment type="subunit">
    <text evidence="2">Homotrimer.</text>
</comment>
<feature type="domain" description="Porin" evidence="12">
    <location>
        <begin position="10"/>
        <end position="305"/>
    </location>
</feature>
<dbReference type="SUPFAM" id="SSF56935">
    <property type="entry name" value="Porins"/>
    <property type="match status" value="1"/>
</dbReference>
<evidence type="ECO:0000256" key="9">
    <source>
        <dbReference type="ARBA" id="ARBA00023136"/>
    </source>
</evidence>
<dbReference type="PANTHER" id="PTHR34501:SF9">
    <property type="entry name" value="MAJOR OUTER MEMBRANE PROTEIN P.IA"/>
    <property type="match status" value="1"/>
</dbReference>
<keyword evidence="14" id="KW-1185">Reference proteome</keyword>
<keyword evidence="5" id="KW-0812">Transmembrane</keyword>
<dbReference type="PRINTS" id="PR00184">
    <property type="entry name" value="NEISSPPORIN"/>
</dbReference>
<dbReference type="GO" id="GO:0046930">
    <property type="term" value="C:pore complex"/>
    <property type="evidence" value="ECO:0007669"/>
    <property type="project" value="UniProtKB-KW"/>
</dbReference>
<dbReference type="InterPro" id="IPR033900">
    <property type="entry name" value="Gram_neg_porin_domain"/>
</dbReference>
<evidence type="ECO:0000256" key="4">
    <source>
        <dbReference type="ARBA" id="ARBA00022452"/>
    </source>
</evidence>
<dbReference type="Pfam" id="PF13609">
    <property type="entry name" value="Porin_4"/>
    <property type="match status" value="1"/>
</dbReference>
<feature type="signal peptide" evidence="11">
    <location>
        <begin position="1"/>
        <end position="23"/>
    </location>
</feature>
<name>A0AAE3NAJ3_9BURK</name>
<dbReference type="AlphaFoldDB" id="A0AAE3NAJ3"/>
<protein>
    <submittedName>
        <fullName evidence="13">Porin</fullName>
    </submittedName>
</protein>
<dbReference type="RefSeq" id="WP_271428579.1">
    <property type="nucleotide sequence ID" value="NZ_JAQIPB010000006.1"/>
</dbReference>
<evidence type="ECO:0000256" key="7">
    <source>
        <dbReference type="ARBA" id="ARBA00023065"/>
    </source>
</evidence>
<evidence type="ECO:0000256" key="6">
    <source>
        <dbReference type="ARBA" id="ARBA00022729"/>
    </source>
</evidence>
<keyword evidence="8" id="KW-0626">Porin</keyword>
<comment type="caution">
    <text evidence="13">The sequence shown here is derived from an EMBL/GenBank/DDBJ whole genome shotgun (WGS) entry which is preliminary data.</text>
</comment>
<evidence type="ECO:0000256" key="2">
    <source>
        <dbReference type="ARBA" id="ARBA00011233"/>
    </source>
</evidence>
<keyword evidence="3" id="KW-0813">Transport</keyword>
<dbReference type="InterPro" id="IPR023614">
    <property type="entry name" value="Porin_dom_sf"/>
</dbReference>
<keyword evidence="10" id="KW-0998">Cell outer membrane</keyword>
<keyword evidence="7" id="KW-0406">Ion transport</keyword>
<evidence type="ECO:0000313" key="13">
    <source>
        <dbReference type="EMBL" id="MDA7417341.1"/>
    </source>
</evidence>
<comment type="subcellular location">
    <subcellularLocation>
        <location evidence="1">Cell outer membrane</location>
        <topology evidence="1">Multi-pass membrane protein</topology>
    </subcellularLocation>
</comment>
<keyword evidence="9" id="KW-0472">Membrane</keyword>
<organism evidence="13 14">
    <name type="scientific">Xenophilus arseniciresistens</name>
    <dbReference type="NCBI Taxonomy" id="1283306"/>
    <lineage>
        <taxon>Bacteria</taxon>
        <taxon>Pseudomonadati</taxon>
        <taxon>Pseudomonadota</taxon>
        <taxon>Betaproteobacteria</taxon>
        <taxon>Burkholderiales</taxon>
        <taxon>Comamonadaceae</taxon>
        <taxon>Xenophilus</taxon>
    </lineage>
</organism>
<keyword evidence="4" id="KW-1134">Transmembrane beta strand</keyword>
<feature type="chain" id="PRO_5042194922" evidence="11">
    <location>
        <begin position="24"/>
        <end position="340"/>
    </location>
</feature>
<evidence type="ECO:0000259" key="12">
    <source>
        <dbReference type="Pfam" id="PF13609"/>
    </source>
</evidence>
<accession>A0AAE3NAJ3</accession>
<dbReference type="GO" id="GO:0006811">
    <property type="term" value="P:monoatomic ion transport"/>
    <property type="evidence" value="ECO:0007669"/>
    <property type="project" value="UniProtKB-KW"/>
</dbReference>
<evidence type="ECO:0000256" key="11">
    <source>
        <dbReference type="SAM" id="SignalP"/>
    </source>
</evidence>
<dbReference type="InterPro" id="IPR002299">
    <property type="entry name" value="Porin_Neis"/>
</dbReference>
<keyword evidence="6 11" id="KW-0732">Signal</keyword>
<reference evidence="13" key="1">
    <citation type="submission" date="2023-01" db="EMBL/GenBank/DDBJ databases">
        <title>Xenophilus mangrovi sp. nov., isolated from soil of Mangrove nature reserve.</title>
        <authorList>
            <person name="Xu S."/>
            <person name="Liu Z."/>
            <person name="Xu Y."/>
        </authorList>
    </citation>
    <scope>NUCLEOTIDE SEQUENCE</scope>
    <source>
        <strain evidence="13">YW8</strain>
    </source>
</reference>
<dbReference type="EMBL" id="JAQIPB010000006">
    <property type="protein sequence ID" value="MDA7417341.1"/>
    <property type="molecule type" value="Genomic_DNA"/>
</dbReference>
<dbReference type="Gene3D" id="2.40.160.10">
    <property type="entry name" value="Porin"/>
    <property type="match status" value="1"/>
</dbReference>
<gene>
    <name evidence="13" type="ORF">PGB34_13305</name>
</gene>
<evidence type="ECO:0000256" key="3">
    <source>
        <dbReference type="ARBA" id="ARBA00022448"/>
    </source>
</evidence>
<evidence type="ECO:0000256" key="10">
    <source>
        <dbReference type="ARBA" id="ARBA00023237"/>
    </source>
</evidence>